<accession>A0AAP2DXT9</accession>
<dbReference type="PROSITE" id="PS51186">
    <property type="entry name" value="GNAT"/>
    <property type="match status" value="1"/>
</dbReference>
<dbReference type="InterPro" id="IPR000835">
    <property type="entry name" value="HTH_MarR-typ"/>
</dbReference>
<dbReference type="AlphaFoldDB" id="A0AAP2DXT9"/>
<dbReference type="SMART" id="SM00347">
    <property type="entry name" value="HTH_MARR"/>
    <property type="match status" value="1"/>
</dbReference>
<feature type="domain" description="N-acetyltransferase" evidence="6">
    <location>
        <begin position="167"/>
        <end position="305"/>
    </location>
</feature>
<dbReference type="PROSITE" id="PS50995">
    <property type="entry name" value="HTH_MARR_2"/>
    <property type="match status" value="1"/>
</dbReference>
<dbReference type="Proteomes" id="UP001319080">
    <property type="component" value="Unassembled WGS sequence"/>
</dbReference>
<dbReference type="GO" id="GO:0006950">
    <property type="term" value="P:response to stress"/>
    <property type="evidence" value="ECO:0007669"/>
    <property type="project" value="TreeGrafter"/>
</dbReference>
<dbReference type="CDD" id="cd04301">
    <property type="entry name" value="NAT_SF"/>
    <property type="match status" value="1"/>
</dbReference>
<evidence type="ECO:0000313" key="7">
    <source>
        <dbReference type="EMBL" id="MBT1707972.1"/>
    </source>
</evidence>
<dbReference type="GO" id="GO:0003700">
    <property type="term" value="F:DNA-binding transcription factor activity"/>
    <property type="evidence" value="ECO:0007669"/>
    <property type="project" value="InterPro"/>
</dbReference>
<dbReference type="Gene3D" id="1.10.10.10">
    <property type="entry name" value="Winged helix-like DNA-binding domain superfamily/Winged helix DNA-binding domain"/>
    <property type="match status" value="1"/>
</dbReference>
<organism evidence="7 8">
    <name type="scientific">Dawidia cretensis</name>
    <dbReference type="NCBI Taxonomy" id="2782350"/>
    <lineage>
        <taxon>Bacteria</taxon>
        <taxon>Pseudomonadati</taxon>
        <taxon>Bacteroidota</taxon>
        <taxon>Cytophagia</taxon>
        <taxon>Cytophagales</taxon>
        <taxon>Chryseotaleaceae</taxon>
        <taxon>Dawidia</taxon>
    </lineage>
</organism>
<dbReference type="Pfam" id="PF12802">
    <property type="entry name" value="MarR_2"/>
    <property type="match status" value="1"/>
</dbReference>
<dbReference type="GO" id="GO:0003677">
    <property type="term" value="F:DNA binding"/>
    <property type="evidence" value="ECO:0007669"/>
    <property type="project" value="UniProtKB-KW"/>
</dbReference>
<feature type="domain" description="HTH marR-type" evidence="5">
    <location>
        <begin position="1"/>
        <end position="146"/>
    </location>
</feature>
<evidence type="ECO:0000256" key="4">
    <source>
        <dbReference type="SAM" id="Coils"/>
    </source>
</evidence>
<dbReference type="Gene3D" id="3.40.630.30">
    <property type="match status" value="1"/>
</dbReference>
<dbReference type="InterPro" id="IPR039422">
    <property type="entry name" value="MarR/SlyA-like"/>
</dbReference>
<dbReference type="CDD" id="cd00090">
    <property type="entry name" value="HTH_ARSR"/>
    <property type="match status" value="1"/>
</dbReference>
<keyword evidence="2" id="KW-0238">DNA-binding</keyword>
<evidence type="ECO:0000256" key="2">
    <source>
        <dbReference type="ARBA" id="ARBA00023125"/>
    </source>
</evidence>
<dbReference type="InterPro" id="IPR036388">
    <property type="entry name" value="WH-like_DNA-bd_sf"/>
</dbReference>
<dbReference type="InterPro" id="IPR036390">
    <property type="entry name" value="WH_DNA-bd_sf"/>
</dbReference>
<dbReference type="SUPFAM" id="SSF46785">
    <property type="entry name" value="Winged helix' DNA-binding domain"/>
    <property type="match status" value="1"/>
</dbReference>
<dbReference type="InterPro" id="IPR011991">
    <property type="entry name" value="ArsR-like_HTH"/>
</dbReference>
<dbReference type="InterPro" id="IPR016181">
    <property type="entry name" value="Acyl_CoA_acyltransferase"/>
</dbReference>
<dbReference type="InterPro" id="IPR000182">
    <property type="entry name" value="GNAT_dom"/>
</dbReference>
<reference evidence="7 8" key="1">
    <citation type="submission" date="2021-05" db="EMBL/GenBank/DDBJ databases">
        <title>A Polyphasic approach of four new species of the genus Ohtaekwangia: Ohtaekwangia histidinii sp. nov., Ohtaekwangia cretensis sp. nov., Ohtaekwangia indiensis sp. nov., Ohtaekwangia reichenbachii sp. nov. from diverse environment.</title>
        <authorList>
            <person name="Octaviana S."/>
        </authorList>
    </citation>
    <scope>NUCLEOTIDE SEQUENCE [LARGE SCALE GENOMIC DNA]</scope>
    <source>
        <strain evidence="7 8">PWU5</strain>
    </source>
</reference>
<keyword evidence="3" id="KW-0804">Transcription</keyword>
<evidence type="ECO:0000256" key="1">
    <source>
        <dbReference type="ARBA" id="ARBA00023015"/>
    </source>
</evidence>
<protein>
    <submittedName>
        <fullName evidence="7">GNAT family N-acetyltransferase</fullName>
        <ecNumber evidence="7">2.3.1.-</ecNumber>
    </submittedName>
</protein>
<feature type="coiled-coil region" evidence="4">
    <location>
        <begin position="99"/>
        <end position="130"/>
    </location>
</feature>
<gene>
    <name evidence="7" type="ORF">KK062_07055</name>
</gene>
<dbReference type="PROSITE" id="PS01117">
    <property type="entry name" value="HTH_MARR_1"/>
    <property type="match status" value="1"/>
</dbReference>
<dbReference type="SUPFAM" id="SSF55729">
    <property type="entry name" value="Acyl-CoA N-acyltransferases (Nat)"/>
    <property type="match status" value="1"/>
</dbReference>
<evidence type="ECO:0000259" key="5">
    <source>
        <dbReference type="PROSITE" id="PS50995"/>
    </source>
</evidence>
<dbReference type="Pfam" id="PF00583">
    <property type="entry name" value="Acetyltransf_1"/>
    <property type="match status" value="1"/>
</dbReference>
<evidence type="ECO:0000259" key="6">
    <source>
        <dbReference type="PROSITE" id="PS51186"/>
    </source>
</evidence>
<dbReference type="EC" id="2.3.1.-" evidence="7"/>
<evidence type="ECO:0000313" key="8">
    <source>
        <dbReference type="Proteomes" id="UP001319080"/>
    </source>
</evidence>
<dbReference type="PANTHER" id="PTHR33164">
    <property type="entry name" value="TRANSCRIPTIONAL REGULATOR, MARR FAMILY"/>
    <property type="match status" value="1"/>
</dbReference>
<name>A0AAP2DXT9_9BACT</name>
<sequence length="305" mass="34996">MALGSRLRRLSEMITEEAADVYRLYNIEMQPKWFPVFYALSEGGPRTITEIAQEIGHSHPSVSKIVQEMVQQGYVKEKKGKDDGRKNFITLSPQGQQIQEKIQAQYDDVNAAVEKALEETQHNLWKALEEWEFLLAQKSLLRRVQEARHTREGNRVTIVDYTPQYQQAFRKLNEQWITTYFKMEETDYKSLDHPQEYILDKGGHIFIALYADAPVGACALIPMDATTFELAKMAVAPEMQGRHIGWLLGQTVFEKARALGATKLYLESNTILKPAIQLYHKLGFKKITGVPSPYERCNIQMEAVL</sequence>
<dbReference type="EMBL" id="JAHESE010000004">
    <property type="protein sequence ID" value="MBT1707972.1"/>
    <property type="molecule type" value="Genomic_DNA"/>
</dbReference>
<dbReference type="GO" id="GO:0016747">
    <property type="term" value="F:acyltransferase activity, transferring groups other than amino-acyl groups"/>
    <property type="evidence" value="ECO:0007669"/>
    <property type="project" value="InterPro"/>
</dbReference>
<dbReference type="PANTHER" id="PTHR33164:SF43">
    <property type="entry name" value="HTH-TYPE TRANSCRIPTIONAL REPRESSOR YETL"/>
    <property type="match status" value="1"/>
</dbReference>
<keyword evidence="8" id="KW-1185">Reference proteome</keyword>
<dbReference type="RefSeq" id="WP_254083563.1">
    <property type="nucleotide sequence ID" value="NZ_JAHESE010000004.1"/>
</dbReference>
<evidence type="ECO:0000256" key="3">
    <source>
        <dbReference type="ARBA" id="ARBA00023163"/>
    </source>
</evidence>
<dbReference type="InterPro" id="IPR023187">
    <property type="entry name" value="Tscrpt_reg_MarR-type_CS"/>
</dbReference>
<proteinExistence type="predicted"/>
<keyword evidence="4" id="KW-0175">Coiled coil</keyword>
<keyword evidence="1" id="KW-0805">Transcription regulation</keyword>
<keyword evidence="7" id="KW-0808">Transferase</keyword>
<comment type="caution">
    <text evidence="7">The sequence shown here is derived from an EMBL/GenBank/DDBJ whole genome shotgun (WGS) entry which is preliminary data.</text>
</comment>
<keyword evidence="7" id="KW-0012">Acyltransferase</keyword>